<evidence type="ECO:0000313" key="2">
    <source>
        <dbReference type="EMBL" id="TDE16910.1"/>
    </source>
</evidence>
<evidence type="ECO:0000313" key="3">
    <source>
        <dbReference type="Proteomes" id="UP000294850"/>
    </source>
</evidence>
<dbReference type="EMBL" id="SMFL01000003">
    <property type="protein sequence ID" value="TDE16910.1"/>
    <property type="molecule type" value="Genomic_DNA"/>
</dbReference>
<dbReference type="InterPro" id="IPR021215">
    <property type="entry name" value="DUF2752"/>
</dbReference>
<organism evidence="2 3">
    <name type="scientific">Dyadobacter psychrotolerans</name>
    <dbReference type="NCBI Taxonomy" id="2541721"/>
    <lineage>
        <taxon>Bacteria</taxon>
        <taxon>Pseudomonadati</taxon>
        <taxon>Bacteroidota</taxon>
        <taxon>Cytophagia</taxon>
        <taxon>Cytophagales</taxon>
        <taxon>Spirosomataceae</taxon>
        <taxon>Dyadobacter</taxon>
    </lineage>
</organism>
<keyword evidence="1" id="KW-0812">Transmembrane</keyword>
<protein>
    <submittedName>
        <fullName evidence="2">DUF2752 domain-containing protein</fullName>
    </submittedName>
</protein>
<accession>A0A4R5DWV2</accession>
<keyword evidence="1" id="KW-0472">Membrane</keyword>
<dbReference type="Pfam" id="PF10825">
    <property type="entry name" value="DUF2752"/>
    <property type="match status" value="1"/>
</dbReference>
<name>A0A4R5DWV2_9BACT</name>
<feature type="transmembrane region" description="Helical" evidence="1">
    <location>
        <begin position="36"/>
        <end position="57"/>
    </location>
</feature>
<keyword evidence="3" id="KW-1185">Reference proteome</keyword>
<dbReference type="OrthoDB" id="9815897at2"/>
<evidence type="ECO:0000256" key="1">
    <source>
        <dbReference type="SAM" id="Phobius"/>
    </source>
</evidence>
<keyword evidence="1" id="KW-1133">Transmembrane helix</keyword>
<comment type="caution">
    <text evidence="2">The sequence shown here is derived from an EMBL/GenBank/DDBJ whole genome shotgun (WGS) entry which is preliminary data.</text>
</comment>
<proteinExistence type="predicted"/>
<reference evidence="2 3" key="1">
    <citation type="submission" date="2019-03" db="EMBL/GenBank/DDBJ databases">
        <title>Dyadobacter AR-3-6 sp. nov., isolated from arctic soil.</title>
        <authorList>
            <person name="Chaudhary D.K."/>
        </authorList>
    </citation>
    <scope>NUCLEOTIDE SEQUENCE [LARGE SCALE GENOMIC DNA]</scope>
    <source>
        <strain evidence="2 3">AR-3-6</strain>
    </source>
</reference>
<gene>
    <name evidence="2" type="ORF">E0F88_11145</name>
</gene>
<feature type="transmembrane region" description="Helical" evidence="1">
    <location>
        <begin position="69"/>
        <end position="87"/>
    </location>
</feature>
<dbReference type="Proteomes" id="UP000294850">
    <property type="component" value="Unassembled WGS sequence"/>
</dbReference>
<sequence>MTCWINSITGWQCWGCGGQRAFHQLLHGNFREALQFNALVFPVLIILSYTLMAELFHPRPSYIFLRKRNIQIITLILVISFTLLRNLI</sequence>
<dbReference type="AlphaFoldDB" id="A0A4R5DWV2"/>